<dbReference type="AlphaFoldDB" id="A0A7G5EJM5"/>
<protein>
    <submittedName>
        <fullName evidence="6">CvpA family protein</fullName>
    </submittedName>
</protein>
<accession>A0A7G5EJM5</accession>
<dbReference type="Proteomes" id="UP000515240">
    <property type="component" value="Chromosome"/>
</dbReference>
<feature type="transmembrane region" description="Helical" evidence="5">
    <location>
        <begin position="31"/>
        <end position="52"/>
    </location>
</feature>
<gene>
    <name evidence="6" type="ORF">HS961_15920</name>
</gene>
<dbReference type="GO" id="GO:0016020">
    <property type="term" value="C:membrane"/>
    <property type="evidence" value="ECO:0007669"/>
    <property type="project" value="UniProtKB-SubCell"/>
</dbReference>
<feature type="transmembrane region" description="Helical" evidence="5">
    <location>
        <begin position="103"/>
        <end position="124"/>
    </location>
</feature>
<keyword evidence="2 5" id="KW-0812">Transmembrane</keyword>
<evidence type="ECO:0000256" key="2">
    <source>
        <dbReference type="ARBA" id="ARBA00022692"/>
    </source>
</evidence>
<dbReference type="GO" id="GO:0009403">
    <property type="term" value="P:toxin biosynthetic process"/>
    <property type="evidence" value="ECO:0007669"/>
    <property type="project" value="InterPro"/>
</dbReference>
<dbReference type="InterPro" id="IPR052719">
    <property type="entry name" value="CvpA-like"/>
</dbReference>
<keyword evidence="7" id="KW-1185">Reference proteome</keyword>
<evidence type="ECO:0000256" key="1">
    <source>
        <dbReference type="ARBA" id="ARBA00004141"/>
    </source>
</evidence>
<sequence>MSALDWVFIVILLGSVLIGAMRGLVFEVLSLISWVLAFFAARLWGAQVGMWLPMQEMDEGVRTAAGLVIVFVVAIFALGLVIRMIGKLVQMVGLRPFDRALGAMFGALRGVLLLVLIALVFMLTSMRESQIWNTSVFAPHLVSAVSVLRPWMPQEMGRHWSSLVDQFIEAGSRIAAEPR</sequence>
<dbReference type="Pfam" id="PF02674">
    <property type="entry name" value="Colicin_V"/>
    <property type="match status" value="1"/>
</dbReference>
<feature type="transmembrane region" description="Helical" evidence="5">
    <location>
        <begin position="64"/>
        <end position="82"/>
    </location>
</feature>
<evidence type="ECO:0000313" key="7">
    <source>
        <dbReference type="Proteomes" id="UP000515240"/>
    </source>
</evidence>
<reference evidence="6 7" key="1">
    <citation type="journal article" date="2020" name="G3 (Bethesda)">
        <title>CeMbio - The Caenorhabditis elegans Microbiome Resource.</title>
        <authorList>
            <person name="Dirksen P."/>
            <person name="Assie A."/>
            <person name="Zimmermann J."/>
            <person name="Zhang F."/>
            <person name="Tietje A.M."/>
            <person name="Marsh S.A."/>
            <person name="Felix M.A."/>
            <person name="Shapira M."/>
            <person name="Kaleta C."/>
            <person name="Schulenburg H."/>
            <person name="Samuel B."/>
        </authorList>
    </citation>
    <scope>NUCLEOTIDE SEQUENCE [LARGE SCALE GENOMIC DNA]</scope>
    <source>
        <strain evidence="6 7">BIGb0172</strain>
    </source>
</reference>
<dbReference type="PANTHER" id="PTHR36926">
    <property type="entry name" value="COLICIN V PRODUCTION PROTEIN"/>
    <property type="match status" value="1"/>
</dbReference>
<comment type="subcellular location">
    <subcellularLocation>
        <location evidence="1">Membrane</location>
        <topology evidence="1">Multi-pass membrane protein</topology>
    </subcellularLocation>
</comment>
<evidence type="ECO:0000256" key="5">
    <source>
        <dbReference type="SAM" id="Phobius"/>
    </source>
</evidence>
<evidence type="ECO:0000256" key="4">
    <source>
        <dbReference type="ARBA" id="ARBA00023136"/>
    </source>
</evidence>
<evidence type="ECO:0000256" key="3">
    <source>
        <dbReference type="ARBA" id="ARBA00022989"/>
    </source>
</evidence>
<feature type="transmembrane region" description="Helical" evidence="5">
    <location>
        <begin position="6"/>
        <end position="24"/>
    </location>
</feature>
<dbReference type="RefSeq" id="WP_182323636.1">
    <property type="nucleotide sequence ID" value="NZ_CP058554.1"/>
</dbReference>
<dbReference type="PANTHER" id="PTHR36926:SF1">
    <property type="entry name" value="COLICIN V PRODUCTION PROTEIN"/>
    <property type="match status" value="1"/>
</dbReference>
<dbReference type="EMBL" id="CP058554">
    <property type="protein sequence ID" value="QMV74200.1"/>
    <property type="molecule type" value="Genomic_DNA"/>
</dbReference>
<dbReference type="InterPro" id="IPR003825">
    <property type="entry name" value="Colicin-V_CvpA"/>
</dbReference>
<proteinExistence type="predicted"/>
<keyword evidence="4 5" id="KW-0472">Membrane</keyword>
<dbReference type="KEGG" id="cpis:HS961_15920"/>
<organism evidence="6 7">
    <name type="scientific">Comamonas piscis</name>
    <dbReference type="NCBI Taxonomy" id="1562974"/>
    <lineage>
        <taxon>Bacteria</taxon>
        <taxon>Pseudomonadati</taxon>
        <taxon>Pseudomonadota</taxon>
        <taxon>Betaproteobacteria</taxon>
        <taxon>Burkholderiales</taxon>
        <taxon>Comamonadaceae</taxon>
        <taxon>Comamonas</taxon>
    </lineage>
</organism>
<evidence type="ECO:0000313" key="6">
    <source>
        <dbReference type="EMBL" id="QMV74200.1"/>
    </source>
</evidence>
<keyword evidence="3 5" id="KW-1133">Transmembrane helix</keyword>
<name>A0A7G5EJM5_9BURK</name>